<dbReference type="Proteomes" id="UP001396334">
    <property type="component" value="Unassembled WGS sequence"/>
</dbReference>
<proteinExistence type="predicted"/>
<sequence>MCDPIRKTCYSSCYRYLGVGLSLLSEMGVFEEENRRRNYLNGAEKKQAKRRRWLRWFFCCTGCESHRKHIKDRELKRHVENSRATKLTQVLSSVQVGSDSKTTNQSRLDRDEREIGIDIRKGNHVDFVGETDEGVDSNKAETLRGCRTPRNLDDAPSPRIADQASIEEERLSQDPESEAYILYKLSLLSPSFRTLCEPSVADIDSDRGGQDTKLRRDRNAERRLKMALMR</sequence>
<protein>
    <submittedName>
        <fullName evidence="2">Uncharacterized protein</fullName>
    </submittedName>
</protein>
<keyword evidence="3" id="KW-1185">Reference proteome</keyword>
<gene>
    <name evidence="2" type="ORF">V6N11_078646</name>
</gene>
<organism evidence="2 3">
    <name type="scientific">Hibiscus sabdariffa</name>
    <name type="common">roselle</name>
    <dbReference type="NCBI Taxonomy" id="183260"/>
    <lineage>
        <taxon>Eukaryota</taxon>
        <taxon>Viridiplantae</taxon>
        <taxon>Streptophyta</taxon>
        <taxon>Embryophyta</taxon>
        <taxon>Tracheophyta</taxon>
        <taxon>Spermatophyta</taxon>
        <taxon>Magnoliopsida</taxon>
        <taxon>eudicotyledons</taxon>
        <taxon>Gunneridae</taxon>
        <taxon>Pentapetalae</taxon>
        <taxon>rosids</taxon>
        <taxon>malvids</taxon>
        <taxon>Malvales</taxon>
        <taxon>Malvaceae</taxon>
        <taxon>Malvoideae</taxon>
        <taxon>Hibiscus</taxon>
    </lineage>
</organism>
<accession>A0ABR2THF6</accession>
<evidence type="ECO:0000313" key="2">
    <source>
        <dbReference type="EMBL" id="KAK9036652.1"/>
    </source>
</evidence>
<comment type="caution">
    <text evidence="2">The sequence shown here is derived from an EMBL/GenBank/DDBJ whole genome shotgun (WGS) entry which is preliminary data.</text>
</comment>
<feature type="region of interest" description="Disordered" evidence="1">
    <location>
        <begin position="145"/>
        <end position="168"/>
    </location>
</feature>
<name>A0ABR2THF6_9ROSI</name>
<feature type="compositionally biased region" description="Polar residues" evidence="1">
    <location>
        <begin position="92"/>
        <end position="106"/>
    </location>
</feature>
<feature type="region of interest" description="Disordered" evidence="1">
    <location>
        <begin position="92"/>
        <end position="113"/>
    </location>
</feature>
<evidence type="ECO:0000256" key="1">
    <source>
        <dbReference type="SAM" id="MobiDB-lite"/>
    </source>
</evidence>
<reference evidence="2 3" key="1">
    <citation type="journal article" date="2024" name="G3 (Bethesda)">
        <title>Genome assembly of Hibiscus sabdariffa L. provides insights into metabolisms of medicinal natural products.</title>
        <authorList>
            <person name="Kim T."/>
        </authorList>
    </citation>
    <scope>NUCLEOTIDE SEQUENCE [LARGE SCALE GENOMIC DNA]</scope>
    <source>
        <strain evidence="2">TK-2024</strain>
        <tissue evidence="2">Old leaves</tissue>
    </source>
</reference>
<dbReference type="EMBL" id="JBBPBN010000006">
    <property type="protein sequence ID" value="KAK9036652.1"/>
    <property type="molecule type" value="Genomic_DNA"/>
</dbReference>
<evidence type="ECO:0000313" key="3">
    <source>
        <dbReference type="Proteomes" id="UP001396334"/>
    </source>
</evidence>